<evidence type="ECO:0000256" key="1">
    <source>
        <dbReference type="ARBA" id="ARBA00004123"/>
    </source>
</evidence>
<dbReference type="Proteomes" id="UP001152888">
    <property type="component" value="Unassembled WGS sequence"/>
</dbReference>
<evidence type="ECO:0000256" key="8">
    <source>
        <dbReference type="ARBA" id="ARBA00023242"/>
    </source>
</evidence>
<dbReference type="PROSITE" id="PS51640">
    <property type="entry name" value="MRG"/>
    <property type="match status" value="1"/>
</dbReference>
<dbReference type="InterPro" id="IPR008676">
    <property type="entry name" value="MRG"/>
</dbReference>
<dbReference type="GO" id="GO:0035267">
    <property type="term" value="C:NuA4 histone acetyltransferase complex"/>
    <property type="evidence" value="ECO:0007669"/>
    <property type="project" value="TreeGrafter"/>
</dbReference>
<feature type="region of interest" description="Disordered" evidence="10">
    <location>
        <begin position="102"/>
        <end position="146"/>
    </location>
</feature>
<dbReference type="GO" id="GO:0072487">
    <property type="term" value="C:MSL complex"/>
    <property type="evidence" value="ECO:0007669"/>
    <property type="project" value="TreeGrafter"/>
</dbReference>
<comment type="caution">
    <text evidence="12">The sequence shown here is derived from an EMBL/GenBank/DDBJ whole genome shotgun (WGS) entry which is preliminary data.</text>
</comment>
<accession>A0A9P0PK08</accession>
<evidence type="ECO:0000256" key="9">
    <source>
        <dbReference type="ARBA" id="ARBA00069454"/>
    </source>
</evidence>
<dbReference type="Pfam" id="PF22732">
    <property type="entry name" value="MSL3_chromo-like"/>
    <property type="match status" value="1"/>
</dbReference>
<feature type="domain" description="Chromo" evidence="11">
    <location>
        <begin position="10"/>
        <end position="90"/>
    </location>
</feature>
<evidence type="ECO:0000313" key="12">
    <source>
        <dbReference type="EMBL" id="CAH1987095.1"/>
    </source>
</evidence>
<feature type="region of interest" description="Disordered" evidence="10">
    <location>
        <begin position="279"/>
        <end position="347"/>
    </location>
</feature>
<evidence type="ECO:0000256" key="7">
    <source>
        <dbReference type="ARBA" id="ARBA00023163"/>
    </source>
</evidence>
<name>A0A9P0PK08_ACAOB</name>
<proteinExistence type="predicted"/>
<feature type="compositionally biased region" description="Polar residues" evidence="10">
    <location>
        <begin position="317"/>
        <end position="347"/>
    </location>
</feature>
<dbReference type="AlphaFoldDB" id="A0A9P0PK08"/>
<evidence type="ECO:0000256" key="5">
    <source>
        <dbReference type="ARBA" id="ARBA00022853"/>
    </source>
</evidence>
<evidence type="ECO:0000256" key="2">
    <source>
        <dbReference type="ARBA" id="ARBA00004286"/>
    </source>
</evidence>
<keyword evidence="4" id="KW-0832">Ubl conjugation</keyword>
<dbReference type="InterPro" id="IPR000953">
    <property type="entry name" value="Chromo/chromo_shadow_dom"/>
</dbReference>
<keyword evidence="3" id="KW-0158">Chromosome</keyword>
<dbReference type="SUPFAM" id="SSF54160">
    <property type="entry name" value="Chromo domain-like"/>
    <property type="match status" value="1"/>
</dbReference>
<dbReference type="InterPro" id="IPR016197">
    <property type="entry name" value="Chromo-like_dom_sf"/>
</dbReference>
<gene>
    <name evidence="12" type="ORF">ACAOBT_LOCUS17665</name>
</gene>
<dbReference type="InterPro" id="IPR026541">
    <property type="entry name" value="MRG_dom"/>
</dbReference>
<dbReference type="SMART" id="SM00298">
    <property type="entry name" value="CHROMO"/>
    <property type="match status" value="1"/>
</dbReference>
<dbReference type="InterPro" id="IPR038217">
    <property type="entry name" value="MRG_C_sf"/>
</dbReference>
<evidence type="ECO:0000256" key="3">
    <source>
        <dbReference type="ARBA" id="ARBA00022454"/>
    </source>
</evidence>
<dbReference type="Gene3D" id="1.10.274.30">
    <property type="entry name" value="MRG domain"/>
    <property type="match status" value="1"/>
</dbReference>
<feature type="compositionally biased region" description="Polar residues" evidence="10">
    <location>
        <begin position="286"/>
        <end position="300"/>
    </location>
</feature>
<dbReference type="PANTHER" id="PTHR10880:SF15">
    <property type="entry name" value="MSL COMPLEX SUBUNIT 3"/>
    <property type="match status" value="1"/>
</dbReference>
<dbReference type="InterPro" id="IPR053820">
    <property type="entry name" value="MSL3_chromo-like"/>
</dbReference>
<dbReference type="Pfam" id="PF05712">
    <property type="entry name" value="MRG"/>
    <property type="match status" value="1"/>
</dbReference>
<dbReference type="GO" id="GO:0005634">
    <property type="term" value="C:nucleus"/>
    <property type="evidence" value="ECO:0007669"/>
    <property type="project" value="UniProtKB-SubCell"/>
</dbReference>
<keyword evidence="8" id="KW-0539">Nucleus</keyword>
<dbReference type="Gene3D" id="2.30.30.140">
    <property type="match status" value="1"/>
</dbReference>
<reference evidence="12" key="1">
    <citation type="submission" date="2022-03" db="EMBL/GenBank/DDBJ databases">
        <authorList>
            <person name="Sayadi A."/>
        </authorList>
    </citation>
    <scope>NUCLEOTIDE SEQUENCE</scope>
</reference>
<keyword evidence="13" id="KW-1185">Reference proteome</keyword>
<evidence type="ECO:0000259" key="11">
    <source>
        <dbReference type="SMART" id="SM00298"/>
    </source>
</evidence>
<dbReference type="EMBL" id="CAKOFQ010007010">
    <property type="protein sequence ID" value="CAH1987095.1"/>
    <property type="molecule type" value="Genomic_DNA"/>
</dbReference>
<protein>
    <recommendedName>
        <fullName evidence="9">Protein male-specific lethal-3</fullName>
    </recommendedName>
</protein>
<evidence type="ECO:0000256" key="4">
    <source>
        <dbReference type="ARBA" id="ARBA00022843"/>
    </source>
</evidence>
<keyword evidence="6" id="KW-0805">Transcription regulation</keyword>
<comment type="subcellular location">
    <subcellularLocation>
        <location evidence="2">Chromosome</location>
    </subcellularLocation>
    <subcellularLocation>
        <location evidence="1">Nucleus</location>
    </subcellularLocation>
</comment>
<evidence type="ECO:0000256" key="6">
    <source>
        <dbReference type="ARBA" id="ARBA00023015"/>
    </source>
</evidence>
<dbReference type="GO" id="GO:0006355">
    <property type="term" value="P:regulation of DNA-templated transcription"/>
    <property type="evidence" value="ECO:0007669"/>
    <property type="project" value="InterPro"/>
</dbReference>
<keyword evidence="7" id="KW-0804">Transcription</keyword>
<organism evidence="12 13">
    <name type="scientific">Acanthoscelides obtectus</name>
    <name type="common">Bean weevil</name>
    <name type="synonym">Bruchus obtectus</name>
    <dbReference type="NCBI Taxonomy" id="200917"/>
    <lineage>
        <taxon>Eukaryota</taxon>
        <taxon>Metazoa</taxon>
        <taxon>Ecdysozoa</taxon>
        <taxon>Arthropoda</taxon>
        <taxon>Hexapoda</taxon>
        <taxon>Insecta</taxon>
        <taxon>Pterygota</taxon>
        <taxon>Neoptera</taxon>
        <taxon>Endopterygota</taxon>
        <taxon>Coleoptera</taxon>
        <taxon>Polyphaga</taxon>
        <taxon>Cucujiformia</taxon>
        <taxon>Chrysomeloidea</taxon>
        <taxon>Chrysomelidae</taxon>
        <taxon>Bruchinae</taxon>
        <taxon>Bruchini</taxon>
        <taxon>Acanthoscelides</taxon>
    </lineage>
</organism>
<evidence type="ECO:0000256" key="10">
    <source>
        <dbReference type="SAM" id="MobiDB-lite"/>
    </source>
</evidence>
<keyword evidence="5" id="KW-0156">Chromatin regulator</keyword>
<dbReference type="GO" id="GO:0006325">
    <property type="term" value="P:chromatin organization"/>
    <property type="evidence" value="ECO:0007669"/>
    <property type="project" value="UniProtKB-KW"/>
</dbReference>
<dbReference type="FunFam" id="2.30.30.140:FF:000042">
    <property type="entry name" value="male-specific lethal 3 homolog"/>
    <property type="match status" value="1"/>
</dbReference>
<sequence length="434" mass="49476">MVSTRGINRKFSEGERVLCYEPDPTKAKVLYDSKVLDIVVNKDQRGRKTVQYLIHFQGWNSSWDRCVDEEFVLKDTPENRQLQKDLAEKSQLQLGAYLYRRERKKSQKNSERASASEDGSSDSPTRMDTDDGHGMTTSSEEDSSIEDEIIHIEITPDLREILEYDYYAIKEKNKLLKLPVEPHVASILEQYYKHYVTNQIVGLTEKSTPKYRPLPFHQNNVKPKPEDIQKNLQVCREVLDGLRIYFDNSINDLLLYDPEKGQIATKQVVFESPCSDTKTEIKSEGCANSNNGNYTGTNDTELSRVTARRRTLRSNRSDSQVNGNASPSENNNCNSTQPGSSVASGSSDFAGPITKTLTWHLLPDYVLQQQPPPPCMVYGATHLARLFVKLPELLTASNIAEETLKVLLRHIDMIIDFLSEHKEWFGEHYYIDAS</sequence>
<evidence type="ECO:0000313" key="13">
    <source>
        <dbReference type="Proteomes" id="UP001152888"/>
    </source>
</evidence>
<dbReference type="OrthoDB" id="10044771at2759"/>
<dbReference type="PANTHER" id="PTHR10880">
    <property type="entry name" value="MORTALITY FACTOR 4-LIKE PROTEIN"/>
    <property type="match status" value="1"/>
</dbReference>